<gene>
    <name evidence="9" type="ORF">SG0102_28930</name>
</gene>
<comment type="subcellular location">
    <subcellularLocation>
        <location evidence="1">Cell membrane</location>
        <topology evidence="1">Multi-pass membrane protein</topology>
    </subcellularLocation>
</comment>
<sequence>MSKITSYVLLISTFVIWGTLYVVSSFVLGKLPTFTVAFLRYFIGFIVLSLFSLGKREKIDKADVPYFLLIGIVGYFISVDAQLLGTKIAGSSMASLINSTNPIMISVMAALFLKERMTPGAIFGLLLSVAGVFVIIGVGSKVAIAGMVLSFISVLLWSLTSVNTRKIGAKYSSITITKFAMGMACIFNFPVAIGEIALTHPVVQVDGSVILSVLYIGLICTALANFLWNRSLGVIPAHICASFYPIQTLTSSVLGILLLHEACTLSFITGSILIIVGVLLSLVPLRQKAYA</sequence>
<dbReference type="EMBL" id="AP019309">
    <property type="protein sequence ID" value="BBH27959.1"/>
    <property type="molecule type" value="Genomic_DNA"/>
</dbReference>
<accession>A0A3G9JY79</accession>
<feature type="transmembrane region" description="Helical" evidence="7">
    <location>
        <begin position="179"/>
        <end position="203"/>
    </location>
</feature>
<keyword evidence="10" id="KW-1185">Reference proteome</keyword>
<dbReference type="InterPro" id="IPR037185">
    <property type="entry name" value="EmrE-like"/>
</dbReference>
<dbReference type="Proteomes" id="UP000268059">
    <property type="component" value="Chromosome"/>
</dbReference>
<feature type="transmembrane region" description="Helical" evidence="7">
    <location>
        <begin position="209"/>
        <end position="228"/>
    </location>
</feature>
<keyword evidence="5 7" id="KW-1133">Transmembrane helix</keyword>
<dbReference type="KEGG" id="ebm:SG0102_28930"/>
<feature type="domain" description="EamA" evidence="8">
    <location>
        <begin position="7"/>
        <end position="136"/>
    </location>
</feature>
<keyword evidence="6 7" id="KW-0472">Membrane</keyword>
<dbReference type="PANTHER" id="PTHR32322">
    <property type="entry name" value="INNER MEMBRANE TRANSPORTER"/>
    <property type="match status" value="1"/>
</dbReference>
<evidence type="ECO:0000256" key="6">
    <source>
        <dbReference type="ARBA" id="ARBA00023136"/>
    </source>
</evidence>
<dbReference type="InterPro" id="IPR050638">
    <property type="entry name" value="AA-Vitamin_Transporters"/>
</dbReference>
<feature type="transmembrane region" description="Helical" evidence="7">
    <location>
        <begin position="120"/>
        <end position="136"/>
    </location>
</feature>
<evidence type="ECO:0000256" key="3">
    <source>
        <dbReference type="ARBA" id="ARBA00022475"/>
    </source>
</evidence>
<dbReference type="Gene3D" id="1.10.3730.20">
    <property type="match status" value="1"/>
</dbReference>
<dbReference type="FunCoup" id="A0A3G9JY79">
    <property type="interactions" value="270"/>
</dbReference>
<dbReference type="PANTHER" id="PTHR32322:SF18">
    <property type="entry name" value="S-ADENOSYLMETHIONINE_S-ADENOSYLHOMOCYSTEINE TRANSPORTER"/>
    <property type="match status" value="1"/>
</dbReference>
<evidence type="ECO:0000256" key="2">
    <source>
        <dbReference type="ARBA" id="ARBA00007362"/>
    </source>
</evidence>
<feature type="transmembrane region" description="Helical" evidence="7">
    <location>
        <begin position="66"/>
        <end position="84"/>
    </location>
</feature>
<dbReference type="RefSeq" id="WP_125120628.1">
    <property type="nucleotide sequence ID" value="NZ_AP019309.1"/>
</dbReference>
<evidence type="ECO:0000256" key="1">
    <source>
        <dbReference type="ARBA" id="ARBA00004651"/>
    </source>
</evidence>
<dbReference type="Pfam" id="PF00892">
    <property type="entry name" value="EamA"/>
    <property type="match status" value="2"/>
</dbReference>
<evidence type="ECO:0000259" key="8">
    <source>
        <dbReference type="Pfam" id="PF00892"/>
    </source>
</evidence>
<name>A0A3G9JY79_9FIRM</name>
<dbReference type="InterPro" id="IPR000620">
    <property type="entry name" value="EamA_dom"/>
</dbReference>
<evidence type="ECO:0000256" key="4">
    <source>
        <dbReference type="ARBA" id="ARBA00022692"/>
    </source>
</evidence>
<dbReference type="OrthoDB" id="34284at2"/>
<feature type="transmembrane region" description="Helical" evidence="7">
    <location>
        <begin position="265"/>
        <end position="285"/>
    </location>
</feature>
<evidence type="ECO:0000256" key="7">
    <source>
        <dbReference type="SAM" id="Phobius"/>
    </source>
</evidence>
<feature type="transmembrane region" description="Helical" evidence="7">
    <location>
        <begin position="240"/>
        <end position="259"/>
    </location>
</feature>
<feature type="transmembrane region" description="Helical" evidence="7">
    <location>
        <begin position="96"/>
        <end position="113"/>
    </location>
</feature>
<dbReference type="AlphaFoldDB" id="A0A3G9JY79"/>
<dbReference type="GO" id="GO:0005886">
    <property type="term" value="C:plasma membrane"/>
    <property type="evidence" value="ECO:0007669"/>
    <property type="project" value="UniProtKB-SubCell"/>
</dbReference>
<keyword evidence="4 7" id="KW-0812">Transmembrane</keyword>
<feature type="transmembrane region" description="Helical" evidence="7">
    <location>
        <begin position="7"/>
        <end position="28"/>
    </location>
</feature>
<comment type="similarity">
    <text evidence="2">Belongs to the EamA transporter family.</text>
</comment>
<organism evidence="9 10">
    <name type="scientific">Intestinibaculum porci</name>
    <dbReference type="NCBI Taxonomy" id="2487118"/>
    <lineage>
        <taxon>Bacteria</taxon>
        <taxon>Bacillati</taxon>
        <taxon>Bacillota</taxon>
        <taxon>Erysipelotrichia</taxon>
        <taxon>Erysipelotrichales</taxon>
        <taxon>Erysipelotrichaceae</taxon>
        <taxon>Intestinibaculum</taxon>
    </lineage>
</organism>
<evidence type="ECO:0000256" key="5">
    <source>
        <dbReference type="ARBA" id="ARBA00022989"/>
    </source>
</evidence>
<keyword evidence="3" id="KW-1003">Cell membrane</keyword>
<protein>
    <submittedName>
        <fullName evidence="9">Membrane protein</fullName>
    </submittedName>
</protein>
<proteinExistence type="inferred from homology"/>
<feature type="transmembrane region" description="Helical" evidence="7">
    <location>
        <begin position="34"/>
        <end position="54"/>
    </location>
</feature>
<dbReference type="SUPFAM" id="SSF103481">
    <property type="entry name" value="Multidrug resistance efflux transporter EmrE"/>
    <property type="match status" value="2"/>
</dbReference>
<evidence type="ECO:0000313" key="9">
    <source>
        <dbReference type="EMBL" id="BBH27959.1"/>
    </source>
</evidence>
<feature type="transmembrane region" description="Helical" evidence="7">
    <location>
        <begin position="142"/>
        <end position="159"/>
    </location>
</feature>
<dbReference type="InParanoid" id="A0A3G9JY79"/>
<evidence type="ECO:0000313" key="10">
    <source>
        <dbReference type="Proteomes" id="UP000268059"/>
    </source>
</evidence>
<reference evidence="9 10" key="1">
    <citation type="submission" date="2018-11" db="EMBL/GenBank/DDBJ databases">
        <title>Novel Erysipelotrichaceae bacterium isolated from small intestine of a swine.</title>
        <authorList>
            <person name="Kim J.S."/>
            <person name="Choe H."/>
            <person name="Lee Y.R."/>
            <person name="Kim K.M."/>
            <person name="Park D.S."/>
        </authorList>
    </citation>
    <scope>NUCLEOTIDE SEQUENCE [LARGE SCALE GENOMIC DNA]</scope>
    <source>
        <strain evidence="9 10">SG0102</strain>
    </source>
</reference>
<feature type="domain" description="EamA" evidence="8">
    <location>
        <begin position="145"/>
        <end position="282"/>
    </location>
</feature>